<dbReference type="Pfam" id="PF12937">
    <property type="entry name" value="F-box-like"/>
    <property type="match status" value="1"/>
</dbReference>
<reference evidence="2" key="2">
    <citation type="submission" date="2025-05" db="UniProtKB">
        <authorList>
            <consortium name="EnsemblMetazoa"/>
        </authorList>
    </citation>
    <scope>IDENTIFICATION</scope>
    <source>
        <strain evidence="2">Foshan</strain>
    </source>
</reference>
<dbReference type="InterPro" id="IPR001810">
    <property type="entry name" value="F-box_dom"/>
</dbReference>
<evidence type="ECO:0000259" key="1">
    <source>
        <dbReference type="PROSITE" id="PS50181"/>
    </source>
</evidence>
<sequence length="590" mass="68329">MYSVCMYVSTRFSSQHWHKVTPLKGTIRISCLLRHHKLHFTFQNSTSTAIAVFNFEMDINLLPTELLQEIMSYLCFETLKVASLVCHRWHQVSESFIIRNGQLLITESAANDLNVIRNCVRNYRVIWIARMEEWSKLQTVMAECIQRFPNIRKLYLSGCLQDYLYRFYNAHRNWVEQCESFQVSLDDRFADHMICGPEDFELTLPNLKTLMWSECLYGNGQKAITINAPKLESIYINDSLDASAVVRIPNCDNIKFIRCIFYTKHFDDTFVGNVSNVETLMVDVVYANCDISYLVSMLQLRYLRLRFGSATNALKDVESMHQCHQLKVLSITIQDANSEKGELKLDRVLRNFNNLQTLDLRAIDLKVNSSVQATKLEFLKLRDVTCSSSAVSLHLPSLKVLSVSVNILSKLQFNECSHFEELYLDLESAHLKQSLVHTAIPFILSHKSLKKLVLFRSNYQANRIVDSAKYECKDLGLEHLELYYLDISIDFFRMISYWKSLRRLTIVACSINCRAIPYSIVHLPGVQWITLDCVKPRGPSRKEFPLTFGRDCELQCVSVSSALLYSTQHQLDSHHRRFDPFACDEIDPLH</sequence>
<dbReference type="Gene3D" id="1.20.1280.50">
    <property type="match status" value="1"/>
</dbReference>
<dbReference type="GeneID" id="109421291"/>
<dbReference type="SUPFAM" id="SSF81383">
    <property type="entry name" value="F-box domain"/>
    <property type="match status" value="1"/>
</dbReference>
<feature type="domain" description="F-box" evidence="1">
    <location>
        <begin position="56"/>
        <end position="95"/>
    </location>
</feature>
<organism evidence="2 3">
    <name type="scientific">Aedes albopictus</name>
    <name type="common">Asian tiger mosquito</name>
    <name type="synonym">Stegomyia albopicta</name>
    <dbReference type="NCBI Taxonomy" id="7160"/>
    <lineage>
        <taxon>Eukaryota</taxon>
        <taxon>Metazoa</taxon>
        <taxon>Ecdysozoa</taxon>
        <taxon>Arthropoda</taxon>
        <taxon>Hexapoda</taxon>
        <taxon>Insecta</taxon>
        <taxon>Pterygota</taxon>
        <taxon>Neoptera</taxon>
        <taxon>Endopterygota</taxon>
        <taxon>Diptera</taxon>
        <taxon>Nematocera</taxon>
        <taxon>Culicoidea</taxon>
        <taxon>Culicidae</taxon>
        <taxon>Culicinae</taxon>
        <taxon>Aedini</taxon>
        <taxon>Aedes</taxon>
        <taxon>Stegomyia</taxon>
    </lineage>
</organism>
<dbReference type="SMART" id="SM00256">
    <property type="entry name" value="FBOX"/>
    <property type="match status" value="1"/>
</dbReference>
<evidence type="ECO:0000313" key="2">
    <source>
        <dbReference type="EnsemblMetazoa" id="AALFPA23_002360.P2160"/>
    </source>
</evidence>
<dbReference type="PROSITE" id="PS50181">
    <property type="entry name" value="FBOX"/>
    <property type="match status" value="1"/>
</dbReference>
<keyword evidence="3" id="KW-1185">Reference proteome</keyword>
<dbReference type="InterPro" id="IPR032675">
    <property type="entry name" value="LRR_dom_sf"/>
</dbReference>
<protein>
    <recommendedName>
        <fullName evidence="1">F-box domain-containing protein</fullName>
    </recommendedName>
</protein>
<dbReference type="EnsemblMetazoa" id="AALFPA23_002360.R2160">
    <property type="protein sequence ID" value="AALFPA23_002360.P2160"/>
    <property type="gene ID" value="AALFPA23_002360"/>
</dbReference>
<dbReference type="Gene3D" id="3.80.10.10">
    <property type="entry name" value="Ribonuclease Inhibitor"/>
    <property type="match status" value="1"/>
</dbReference>
<accession>A0ABM1XS94</accession>
<proteinExistence type="predicted"/>
<dbReference type="SUPFAM" id="SSF52058">
    <property type="entry name" value="L domain-like"/>
    <property type="match status" value="1"/>
</dbReference>
<dbReference type="Proteomes" id="UP000069940">
    <property type="component" value="Unassembled WGS sequence"/>
</dbReference>
<dbReference type="InterPro" id="IPR036047">
    <property type="entry name" value="F-box-like_dom_sf"/>
</dbReference>
<dbReference type="RefSeq" id="XP_019551335.4">
    <property type="nucleotide sequence ID" value="XM_019695790.4"/>
</dbReference>
<reference evidence="3" key="1">
    <citation type="journal article" date="2015" name="Proc. Natl. Acad. Sci. U.S.A.">
        <title>Genome sequence of the Asian Tiger mosquito, Aedes albopictus, reveals insights into its biology, genetics, and evolution.</title>
        <authorList>
            <person name="Chen X.G."/>
            <person name="Jiang X."/>
            <person name="Gu J."/>
            <person name="Xu M."/>
            <person name="Wu Y."/>
            <person name="Deng Y."/>
            <person name="Zhang C."/>
            <person name="Bonizzoni M."/>
            <person name="Dermauw W."/>
            <person name="Vontas J."/>
            <person name="Armbruster P."/>
            <person name="Huang X."/>
            <person name="Yang Y."/>
            <person name="Zhang H."/>
            <person name="He W."/>
            <person name="Peng H."/>
            <person name="Liu Y."/>
            <person name="Wu K."/>
            <person name="Chen J."/>
            <person name="Lirakis M."/>
            <person name="Topalis P."/>
            <person name="Van Leeuwen T."/>
            <person name="Hall A.B."/>
            <person name="Jiang X."/>
            <person name="Thorpe C."/>
            <person name="Mueller R.L."/>
            <person name="Sun C."/>
            <person name="Waterhouse R.M."/>
            <person name="Yan G."/>
            <person name="Tu Z.J."/>
            <person name="Fang X."/>
            <person name="James A.A."/>
        </authorList>
    </citation>
    <scope>NUCLEOTIDE SEQUENCE [LARGE SCALE GENOMIC DNA]</scope>
    <source>
        <strain evidence="3">Foshan</strain>
    </source>
</reference>
<evidence type="ECO:0000313" key="3">
    <source>
        <dbReference type="Proteomes" id="UP000069940"/>
    </source>
</evidence>
<name>A0ABM1XS94_AEDAL</name>